<dbReference type="EMBL" id="NKYI01000016">
    <property type="protein sequence ID" value="PIK84820.1"/>
    <property type="molecule type" value="Genomic_DNA"/>
</dbReference>
<dbReference type="AlphaFoldDB" id="A0A6S4Y5K5"/>
<protein>
    <submittedName>
        <fullName evidence="1">Uncharacterized protein</fullName>
    </submittedName>
</protein>
<dbReference type="RefSeq" id="WP_048023119.1">
    <property type="nucleotide sequence ID" value="NZ_AP021983.1"/>
</dbReference>
<sequence length="163" mass="18343">MTNNMLYRSFGLLGCAIIALVIYLLCLLSKKNKIKTCEANVYYTISSLNDSYTFDGHVLFDMNKNSGYVSLSGKIVDGDETYYLSQDINFDYVAIGESRYKLSPGGQSKNRYGDVPDELVIPIYDIMGLSGKSPIFIFAKNRDYIVWGTLNTPVMTCVFTLDR</sequence>
<gene>
    <name evidence="1" type="ORF">CFY86_08950</name>
</gene>
<name>A0A6S4Y5K5_RAOOR</name>
<reference evidence="1 2" key="1">
    <citation type="submission" date="2017-07" db="EMBL/GenBank/DDBJ databases">
        <title>Raoultella ornithinolytica strain HH3 draft genome.</title>
        <authorList>
            <person name="Duceppe M.-O."/>
            <person name="Huang H."/>
            <person name="Phipps-Todd B."/>
        </authorList>
    </citation>
    <scope>NUCLEOTIDE SEQUENCE [LARGE SCALE GENOMIC DNA]</scope>
    <source>
        <strain evidence="1 2">HH3</strain>
    </source>
</reference>
<proteinExistence type="predicted"/>
<comment type="caution">
    <text evidence="1">The sequence shown here is derived from an EMBL/GenBank/DDBJ whole genome shotgun (WGS) entry which is preliminary data.</text>
</comment>
<evidence type="ECO:0000313" key="1">
    <source>
        <dbReference type="EMBL" id="PIK84820.1"/>
    </source>
</evidence>
<accession>A0A6S4Y5K5</accession>
<organism evidence="1 2">
    <name type="scientific">Raoultella ornithinolytica</name>
    <name type="common">Klebsiella ornithinolytica</name>
    <dbReference type="NCBI Taxonomy" id="54291"/>
    <lineage>
        <taxon>Bacteria</taxon>
        <taxon>Pseudomonadati</taxon>
        <taxon>Pseudomonadota</taxon>
        <taxon>Gammaproteobacteria</taxon>
        <taxon>Enterobacterales</taxon>
        <taxon>Enterobacteriaceae</taxon>
        <taxon>Klebsiella/Raoultella group</taxon>
        <taxon>Raoultella</taxon>
    </lineage>
</organism>
<dbReference type="Proteomes" id="UP000229713">
    <property type="component" value="Unassembled WGS sequence"/>
</dbReference>
<evidence type="ECO:0000313" key="2">
    <source>
        <dbReference type="Proteomes" id="UP000229713"/>
    </source>
</evidence>